<dbReference type="Proteomes" id="UP000245119">
    <property type="component" value="Linkage Group LG6"/>
</dbReference>
<dbReference type="AlphaFoldDB" id="A0A2T7P618"/>
<organism evidence="1 2">
    <name type="scientific">Pomacea canaliculata</name>
    <name type="common">Golden apple snail</name>
    <dbReference type="NCBI Taxonomy" id="400727"/>
    <lineage>
        <taxon>Eukaryota</taxon>
        <taxon>Metazoa</taxon>
        <taxon>Spiralia</taxon>
        <taxon>Lophotrochozoa</taxon>
        <taxon>Mollusca</taxon>
        <taxon>Gastropoda</taxon>
        <taxon>Caenogastropoda</taxon>
        <taxon>Architaenioglossa</taxon>
        <taxon>Ampullarioidea</taxon>
        <taxon>Ampullariidae</taxon>
        <taxon>Pomacea</taxon>
    </lineage>
</organism>
<dbReference type="EMBL" id="PZQS01000006">
    <property type="protein sequence ID" value="PVD28846.1"/>
    <property type="molecule type" value="Genomic_DNA"/>
</dbReference>
<reference evidence="1 2" key="1">
    <citation type="submission" date="2018-04" db="EMBL/GenBank/DDBJ databases">
        <title>The genome of golden apple snail Pomacea canaliculata provides insight into stress tolerance and invasive adaptation.</title>
        <authorList>
            <person name="Liu C."/>
            <person name="Liu B."/>
            <person name="Ren Y."/>
            <person name="Zhang Y."/>
            <person name="Wang H."/>
            <person name="Li S."/>
            <person name="Jiang F."/>
            <person name="Yin L."/>
            <person name="Zhang G."/>
            <person name="Qian W."/>
            <person name="Fan W."/>
        </authorList>
    </citation>
    <scope>NUCLEOTIDE SEQUENCE [LARGE SCALE GENOMIC DNA]</scope>
    <source>
        <strain evidence="1">SZHN2017</strain>
        <tissue evidence="1">Muscle</tissue>
    </source>
</reference>
<keyword evidence="2" id="KW-1185">Reference proteome</keyword>
<protein>
    <submittedName>
        <fullName evidence="1">Uncharacterized protein</fullName>
    </submittedName>
</protein>
<evidence type="ECO:0000313" key="1">
    <source>
        <dbReference type="EMBL" id="PVD28846.1"/>
    </source>
</evidence>
<evidence type="ECO:0000313" key="2">
    <source>
        <dbReference type="Proteomes" id="UP000245119"/>
    </source>
</evidence>
<proteinExistence type="predicted"/>
<accession>A0A2T7P618</accession>
<comment type="caution">
    <text evidence="1">The sequence shown here is derived from an EMBL/GenBank/DDBJ whole genome shotgun (WGS) entry which is preliminary data.</text>
</comment>
<gene>
    <name evidence="1" type="ORF">C0Q70_11441</name>
</gene>
<name>A0A2T7P618_POMCA</name>
<sequence length="59" mass="6570">MFSQYLPILDCSGEQRALHCRVAPTRIPLCTGSQNYAPPNVGFLSNNEFLVLTAFLQLI</sequence>